<organism evidence="6 7">
    <name type="scientific">Rubrivirga litoralis</name>
    <dbReference type="NCBI Taxonomy" id="3075598"/>
    <lineage>
        <taxon>Bacteria</taxon>
        <taxon>Pseudomonadati</taxon>
        <taxon>Rhodothermota</taxon>
        <taxon>Rhodothermia</taxon>
        <taxon>Rhodothermales</taxon>
        <taxon>Rubricoccaceae</taxon>
        <taxon>Rubrivirga</taxon>
    </lineage>
</organism>
<evidence type="ECO:0000313" key="6">
    <source>
        <dbReference type="EMBL" id="MDT0630662.1"/>
    </source>
</evidence>
<evidence type="ECO:0000256" key="2">
    <source>
        <dbReference type="ARBA" id="ARBA00022692"/>
    </source>
</evidence>
<dbReference type="InterPro" id="IPR047662">
    <property type="entry name" value="SemiSWEET"/>
</dbReference>
<accession>A0ABU3BMY0</accession>
<gene>
    <name evidence="6" type="ORF">RM540_02785</name>
</gene>
<proteinExistence type="predicted"/>
<keyword evidence="3 5" id="KW-1133">Transmembrane helix</keyword>
<feature type="transmembrane region" description="Helical" evidence="5">
    <location>
        <begin position="6"/>
        <end position="24"/>
    </location>
</feature>
<evidence type="ECO:0000256" key="4">
    <source>
        <dbReference type="ARBA" id="ARBA00023136"/>
    </source>
</evidence>
<dbReference type="Gene3D" id="1.20.1280.290">
    <property type="match status" value="1"/>
</dbReference>
<dbReference type="InterPro" id="IPR006603">
    <property type="entry name" value="PQ-loop_rpt"/>
</dbReference>
<comment type="caution">
    <text evidence="6">The sequence shown here is derived from an EMBL/GenBank/DDBJ whole genome shotgun (WGS) entry which is preliminary data.</text>
</comment>
<evidence type="ECO:0000256" key="1">
    <source>
        <dbReference type="ARBA" id="ARBA00004141"/>
    </source>
</evidence>
<reference evidence="6 7" key="1">
    <citation type="submission" date="2023-09" db="EMBL/GenBank/DDBJ databases">
        <authorList>
            <person name="Rey-Velasco X."/>
        </authorList>
    </citation>
    <scope>NUCLEOTIDE SEQUENCE [LARGE SCALE GENOMIC DNA]</scope>
    <source>
        <strain evidence="6 7">F394</strain>
    </source>
</reference>
<protein>
    <submittedName>
        <fullName evidence="6">SemiSWEET transporter</fullName>
    </submittedName>
</protein>
<dbReference type="Pfam" id="PF04193">
    <property type="entry name" value="PQ-loop"/>
    <property type="match status" value="1"/>
</dbReference>
<feature type="transmembrane region" description="Helical" evidence="5">
    <location>
        <begin position="36"/>
        <end position="56"/>
    </location>
</feature>
<evidence type="ECO:0000313" key="7">
    <source>
        <dbReference type="Proteomes" id="UP001267426"/>
    </source>
</evidence>
<dbReference type="NCBIfam" id="NF037968">
    <property type="entry name" value="SemiSWEET_2"/>
    <property type="match status" value="1"/>
</dbReference>
<dbReference type="Proteomes" id="UP001267426">
    <property type="component" value="Unassembled WGS sequence"/>
</dbReference>
<feature type="transmembrane region" description="Helical" evidence="5">
    <location>
        <begin position="62"/>
        <end position="82"/>
    </location>
</feature>
<dbReference type="RefSeq" id="WP_311661921.1">
    <property type="nucleotide sequence ID" value="NZ_JAVRHT010000003.1"/>
</dbReference>
<evidence type="ECO:0000256" key="5">
    <source>
        <dbReference type="SAM" id="Phobius"/>
    </source>
</evidence>
<name>A0ABU3BMY0_9BACT</name>
<keyword evidence="2 5" id="KW-0812">Transmembrane</keyword>
<comment type="subcellular location">
    <subcellularLocation>
        <location evidence="1">Membrane</location>
        <topology evidence="1">Multi-pass membrane protein</topology>
    </subcellularLocation>
</comment>
<keyword evidence="7" id="KW-1185">Reference proteome</keyword>
<keyword evidence="4 5" id="KW-0472">Membrane</keyword>
<sequence length="94" mass="9726">MSAITVLGLVAAALTTGAYIPQVVKTWRSGSSADLSMGTYAILLAGLVAWLAYGIAVDDLPIILANAVTIVLVGAVLAHVLLSRRRAAARRRAP</sequence>
<evidence type="ECO:0000256" key="3">
    <source>
        <dbReference type="ARBA" id="ARBA00022989"/>
    </source>
</evidence>
<dbReference type="EMBL" id="JAVRHT010000003">
    <property type="protein sequence ID" value="MDT0630662.1"/>
    <property type="molecule type" value="Genomic_DNA"/>
</dbReference>